<accession>A0A366HBF4</accession>
<proteinExistence type="predicted"/>
<keyword evidence="1" id="KW-0472">Membrane</keyword>
<dbReference type="RefSeq" id="WP_113933243.1">
    <property type="nucleotide sequence ID" value="NZ_JACCEU010000003.1"/>
</dbReference>
<organism evidence="2 3">
    <name type="scientific">Eoetvoesiella caeni</name>
    <dbReference type="NCBI Taxonomy" id="645616"/>
    <lineage>
        <taxon>Bacteria</taxon>
        <taxon>Pseudomonadati</taxon>
        <taxon>Pseudomonadota</taxon>
        <taxon>Betaproteobacteria</taxon>
        <taxon>Burkholderiales</taxon>
        <taxon>Alcaligenaceae</taxon>
        <taxon>Eoetvoesiella</taxon>
    </lineage>
</organism>
<protein>
    <submittedName>
        <fullName evidence="2">Uncharacterized protein</fullName>
    </submittedName>
</protein>
<comment type="caution">
    <text evidence="2">The sequence shown here is derived from an EMBL/GenBank/DDBJ whole genome shotgun (WGS) entry which is preliminary data.</text>
</comment>
<dbReference type="EMBL" id="QNRQ01000005">
    <property type="protein sequence ID" value="RBP39268.1"/>
    <property type="molecule type" value="Genomic_DNA"/>
</dbReference>
<evidence type="ECO:0000256" key="1">
    <source>
        <dbReference type="SAM" id="Phobius"/>
    </source>
</evidence>
<reference evidence="2 3" key="1">
    <citation type="submission" date="2018-06" db="EMBL/GenBank/DDBJ databases">
        <title>Genomic Encyclopedia of Type Strains, Phase IV (KMG-IV): sequencing the most valuable type-strain genomes for metagenomic binning, comparative biology and taxonomic classification.</title>
        <authorList>
            <person name="Goeker M."/>
        </authorList>
    </citation>
    <scope>NUCLEOTIDE SEQUENCE [LARGE SCALE GENOMIC DNA]</scope>
    <source>
        <strain evidence="2 3">DSM 25520</strain>
    </source>
</reference>
<keyword evidence="1" id="KW-1133">Transmembrane helix</keyword>
<evidence type="ECO:0000313" key="2">
    <source>
        <dbReference type="EMBL" id="RBP39268.1"/>
    </source>
</evidence>
<dbReference type="AlphaFoldDB" id="A0A366HBF4"/>
<dbReference type="Proteomes" id="UP000253628">
    <property type="component" value="Unassembled WGS sequence"/>
</dbReference>
<sequence>MPDDLQAAAANTGGAIVVYGVTLSNWVLIGWLVYIGLIVVLKLPDIPRKFPFVRVLLVKLLGMLRGRKN</sequence>
<name>A0A366HBF4_9BURK</name>
<keyword evidence="1" id="KW-0812">Transmembrane</keyword>
<feature type="transmembrane region" description="Helical" evidence="1">
    <location>
        <begin position="16"/>
        <end position="41"/>
    </location>
</feature>
<keyword evidence="3" id="KW-1185">Reference proteome</keyword>
<evidence type="ECO:0000313" key="3">
    <source>
        <dbReference type="Proteomes" id="UP000253628"/>
    </source>
</evidence>
<gene>
    <name evidence="2" type="ORF">DFR37_10559</name>
</gene>